<keyword evidence="4" id="KW-1185">Reference proteome</keyword>
<dbReference type="VEuPathDB" id="FungiDB:ASPWEDRAFT_45718"/>
<keyword evidence="1" id="KW-0472">Membrane</keyword>
<proteinExistence type="predicted"/>
<feature type="domain" description="Glycosyl transferase CAP10" evidence="2">
    <location>
        <begin position="192"/>
        <end position="427"/>
    </location>
</feature>
<dbReference type="InterPro" id="IPR006598">
    <property type="entry name" value="CAP10"/>
</dbReference>
<dbReference type="InterPro" id="IPR051091">
    <property type="entry name" value="O-Glucosyltr/Glycosyltrsf_90"/>
</dbReference>
<dbReference type="AlphaFoldDB" id="A0A1L9R5F3"/>
<sequence length="463" mass="52789">MGTGMAYKLNAQKLASTYRTRYLIITIGVTVGLIVYTLWFAVNSDNDNVHPYLNQLIPAGHCACKTTAQFQCSSCLSCPSTTLATSSPESRPYNARYDAKNLTLPAAQCQSFFPGLFEDIHRARAFWQARNGIAMDDLDDINLLNGMARVAILQGELHVLAIRAKGEDHRRKIIATLSSIHRALVASPDSMAIPNTEFVFSIEDKLDDVAGPDHPLWILARRPSEESVWLIPDFGLWAWSNGNVDNQIGPYDRIADRIRHDEQTLSWGAKEDKLVWRGKLSFAPKMRRSLLEVSRNQPWGDVKELVWQNKENYLSMEDHCRYKFIAHVEGRSYSASLKYRQACKSVIFAHRLQFIQHHHYLMIPSGPNQNYVEVERDFSDLPEKVEYLLTDPRQAERIASNSVNTFRERYLTPAAEACYWRALIDGWTGVSRNITTSLGRTEKGMRYESFILLDSSDMLRFTA</sequence>
<evidence type="ECO:0000313" key="4">
    <source>
        <dbReference type="Proteomes" id="UP000184383"/>
    </source>
</evidence>
<dbReference type="EMBL" id="KV878217">
    <property type="protein sequence ID" value="OJJ30150.1"/>
    <property type="molecule type" value="Genomic_DNA"/>
</dbReference>
<dbReference type="GeneID" id="63752458"/>
<gene>
    <name evidence="3" type="ORF">ASPWEDRAFT_45718</name>
</gene>
<evidence type="ECO:0000256" key="1">
    <source>
        <dbReference type="SAM" id="Phobius"/>
    </source>
</evidence>
<accession>A0A1L9R5F3</accession>
<keyword evidence="1" id="KW-1133">Transmembrane helix</keyword>
<dbReference type="PANTHER" id="PTHR12203">
    <property type="entry name" value="KDEL LYS-ASP-GLU-LEU CONTAINING - RELATED"/>
    <property type="match status" value="1"/>
</dbReference>
<dbReference type="OrthoDB" id="202415at2759"/>
<organism evidence="3 4">
    <name type="scientific">Aspergillus wentii DTO 134E9</name>
    <dbReference type="NCBI Taxonomy" id="1073089"/>
    <lineage>
        <taxon>Eukaryota</taxon>
        <taxon>Fungi</taxon>
        <taxon>Dikarya</taxon>
        <taxon>Ascomycota</taxon>
        <taxon>Pezizomycotina</taxon>
        <taxon>Eurotiomycetes</taxon>
        <taxon>Eurotiomycetidae</taxon>
        <taxon>Eurotiales</taxon>
        <taxon>Aspergillaceae</taxon>
        <taxon>Aspergillus</taxon>
        <taxon>Aspergillus subgen. Cremei</taxon>
    </lineage>
</organism>
<dbReference type="Pfam" id="PF05686">
    <property type="entry name" value="Glyco_transf_90"/>
    <property type="match status" value="1"/>
</dbReference>
<dbReference type="Proteomes" id="UP000184383">
    <property type="component" value="Unassembled WGS sequence"/>
</dbReference>
<keyword evidence="1" id="KW-0812">Transmembrane</keyword>
<reference evidence="4" key="1">
    <citation type="journal article" date="2017" name="Genome Biol.">
        <title>Comparative genomics reveals high biological diversity and specific adaptations in the industrially and medically important fungal genus Aspergillus.</title>
        <authorList>
            <person name="de Vries R.P."/>
            <person name="Riley R."/>
            <person name="Wiebenga A."/>
            <person name="Aguilar-Osorio G."/>
            <person name="Amillis S."/>
            <person name="Uchima C.A."/>
            <person name="Anderluh G."/>
            <person name="Asadollahi M."/>
            <person name="Askin M."/>
            <person name="Barry K."/>
            <person name="Battaglia E."/>
            <person name="Bayram O."/>
            <person name="Benocci T."/>
            <person name="Braus-Stromeyer S.A."/>
            <person name="Caldana C."/>
            <person name="Canovas D."/>
            <person name="Cerqueira G.C."/>
            <person name="Chen F."/>
            <person name="Chen W."/>
            <person name="Choi C."/>
            <person name="Clum A."/>
            <person name="Dos Santos R.A."/>
            <person name="Damasio A.R."/>
            <person name="Diallinas G."/>
            <person name="Emri T."/>
            <person name="Fekete E."/>
            <person name="Flipphi M."/>
            <person name="Freyberg S."/>
            <person name="Gallo A."/>
            <person name="Gournas C."/>
            <person name="Habgood R."/>
            <person name="Hainaut M."/>
            <person name="Harispe M.L."/>
            <person name="Henrissat B."/>
            <person name="Hilden K.S."/>
            <person name="Hope R."/>
            <person name="Hossain A."/>
            <person name="Karabika E."/>
            <person name="Karaffa L."/>
            <person name="Karanyi Z."/>
            <person name="Krasevec N."/>
            <person name="Kuo A."/>
            <person name="Kusch H."/>
            <person name="LaButti K."/>
            <person name="Lagendijk E.L."/>
            <person name="Lapidus A."/>
            <person name="Levasseur A."/>
            <person name="Lindquist E."/>
            <person name="Lipzen A."/>
            <person name="Logrieco A.F."/>
            <person name="MacCabe A."/>
            <person name="Maekelae M.R."/>
            <person name="Malavazi I."/>
            <person name="Melin P."/>
            <person name="Meyer V."/>
            <person name="Mielnichuk N."/>
            <person name="Miskei M."/>
            <person name="Molnar A.P."/>
            <person name="Mule G."/>
            <person name="Ngan C.Y."/>
            <person name="Orejas M."/>
            <person name="Orosz E."/>
            <person name="Ouedraogo J.P."/>
            <person name="Overkamp K.M."/>
            <person name="Park H.-S."/>
            <person name="Perrone G."/>
            <person name="Piumi F."/>
            <person name="Punt P.J."/>
            <person name="Ram A.F."/>
            <person name="Ramon A."/>
            <person name="Rauscher S."/>
            <person name="Record E."/>
            <person name="Riano-Pachon D.M."/>
            <person name="Robert V."/>
            <person name="Roehrig J."/>
            <person name="Ruller R."/>
            <person name="Salamov A."/>
            <person name="Salih N.S."/>
            <person name="Samson R.A."/>
            <person name="Sandor E."/>
            <person name="Sanguinetti M."/>
            <person name="Schuetze T."/>
            <person name="Sepcic K."/>
            <person name="Shelest E."/>
            <person name="Sherlock G."/>
            <person name="Sophianopoulou V."/>
            <person name="Squina F.M."/>
            <person name="Sun H."/>
            <person name="Susca A."/>
            <person name="Todd R.B."/>
            <person name="Tsang A."/>
            <person name="Unkles S.E."/>
            <person name="van de Wiele N."/>
            <person name="van Rossen-Uffink D."/>
            <person name="Oliveira J.V."/>
            <person name="Vesth T.C."/>
            <person name="Visser J."/>
            <person name="Yu J.-H."/>
            <person name="Zhou M."/>
            <person name="Andersen M.R."/>
            <person name="Archer D.B."/>
            <person name="Baker S.E."/>
            <person name="Benoit I."/>
            <person name="Brakhage A.A."/>
            <person name="Braus G.H."/>
            <person name="Fischer R."/>
            <person name="Frisvad J.C."/>
            <person name="Goldman G.H."/>
            <person name="Houbraken J."/>
            <person name="Oakley B."/>
            <person name="Pocsi I."/>
            <person name="Scazzocchio C."/>
            <person name="Seiboth B."/>
            <person name="vanKuyk P.A."/>
            <person name="Wortman J."/>
            <person name="Dyer P.S."/>
            <person name="Grigoriev I.V."/>
        </authorList>
    </citation>
    <scope>NUCLEOTIDE SEQUENCE [LARGE SCALE GENOMIC DNA]</scope>
    <source>
        <strain evidence="4">DTO 134E9</strain>
    </source>
</reference>
<protein>
    <recommendedName>
        <fullName evidence="2">Glycosyl transferase CAP10 domain-containing protein</fullName>
    </recommendedName>
</protein>
<name>A0A1L9R5F3_ASPWE</name>
<evidence type="ECO:0000313" key="3">
    <source>
        <dbReference type="EMBL" id="OJJ30150.1"/>
    </source>
</evidence>
<feature type="transmembrane region" description="Helical" evidence="1">
    <location>
        <begin position="21"/>
        <end position="42"/>
    </location>
</feature>
<dbReference type="PANTHER" id="PTHR12203:SF107">
    <property type="entry name" value="GLYCOSYL TRANSFERASE CAP10 DOMAIN-CONTAINING PROTEIN"/>
    <property type="match status" value="1"/>
</dbReference>
<dbReference type="RefSeq" id="XP_040683827.1">
    <property type="nucleotide sequence ID" value="XM_040836610.1"/>
</dbReference>
<dbReference type="SMART" id="SM00672">
    <property type="entry name" value="CAP10"/>
    <property type="match status" value="1"/>
</dbReference>
<evidence type="ECO:0000259" key="2">
    <source>
        <dbReference type="SMART" id="SM00672"/>
    </source>
</evidence>